<accession>A0A2P2N1P3</accession>
<evidence type="ECO:0000313" key="1">
    <source>
        <dbReference type="EMBL" id="MBX36399.1"/>
    </source>
</evidence>
<dbReference type="AlphaFoldDB" id="A0A2P2N1P3"/>
<organism evidence="1">
    <name type="scientific">Rhizophora mucronata</name>
    <name type="common">Asiatic mangrove</name>
    <dbReference type="NCBI Taxonomy" id="61149"/>
    <lineage>
        <taxon>Eukaryota</taxon>
        <taxon>Viridiplantae</taxon>
        <taxon>Streptophyta</taxon>
        <taxon>Embryophyta</taxon>
        <taxon>Tracheophyta</taxon>
        <taxon>Spermatophyta</taxon>
        <taxon>Magnoliopsida</taxon>
        <taxon>eudicotyledons</taxon>
        <taxon>Gunneridae</taxon>
        <taxon>Pentapetalae</taxon>
        <taxon>rosids</taxon>
        <taxon>fabids</taxon>
        <taxon>Malpighiales</taxon>
        <taxon>Rhizophoraceae</taxon>
        <taxon>Rhizophora</taxon>
    </lineage>
</organism>
<sequence length="31" mass="3593">MVFWKQVPDIASPMSFCCSMITHDNSENKVF</sequence>
<proteinExistence type="predicted"/>
<protein>
    <submittedName>
        <fullName evidence="1">Uncharacterized protein</fullName>
    </submittedName>
</protein>
<dbReference type="EMBL" id="GGEC01055915">
    <property type="protein sequence ID" value="MBX36399.1"/>
    <property type="molecule type" value="Transcribed_RNA"/>
</dbReference>
<reference evidence="1" key="1">
    <citation type="submission" date="2018-02" db="EMBL/GenBank/DDBJ databases">
        <title>Rhizophora mucronata_Transcriptome.</title>
        <authorList>
            <person name="Meera S.P."/>
            <person name="Sreeshan A."/>
            <person name="Augustine A."/>
        </authorList>
    </citation>
    <scope>NUCLEOTIDE SEQUENCE</scope>
    <source>
        <tissue evidence="1">Leaf</tissue>
    </source>
</reference>
<name>A0A2P2N1P3_RHIMU</name>